<dbReference type="InterPro" id="IPR011701">
    <property type="entry name" value="MFS"/>
</dbReference>
<dbReference type="PANTHER" id="PTHR42718">
    <property type="entry name" value="MAJOR FACILITATOR SUPERFAMILY MULTIDRUG TRANSPORTER MFSC"/>
    <property type="match status" value="1"/>
</dbReference>
<feature type="transmembrane region" description="Helical" evidence="5">
    <location>
        <begin position="21"/>
        <end position="47"/>
    </location>
</feature>
<keyword evidence="2 5" id="KW-0812">Transmembrane</keyword>
<proteinExistence type="predicted"/>
<dbReference type="CDD" id="cd17321">
    <property type="entry name" value="MFS_MMR_MDR_like"/>
    <property type="match status" value="1"/>
</dbReference>
<evidence type="ECO:0000256" key="1">
    <source>
        <dbReference type="ARBA" id="ARBA00004651"/>
    </source>
</evidence>
<protein>
    <submittedName>
        <fullName evidence="7">MFS transporter</fullName>
    </submittedName>
</protein>
<dbReference type="PANTHER" id="PTHR42718:SF39">
    <property type="entry name" value="ACTINORHODIN TRANSPORTER-RELATED"/>
    <property type="match status" value="1"/>
</dbReference>
<feature type="transmembrane region" description="Helical" evidence="5">
    <location>
        <begin position="91"/>
        <end position="110"/>
    </location>
</feature>
<evidence type="ECO:0000313" key="8">
    <source>
        <dbReference type="Proteomes" id="UP001595699"/>
    </source>
</evidence>
<feature type="transmembrane region" description="Helical" evidence="5">
    <location>
        <begin position="452"/>
        <end position="474"/>
    </location>
</feature>
<dbReference type="Proteomes" id="UP001595699">
    <property type="component" value="Unassembled WGS sequence"/>
</dbReference>
<feature type="transmembrane region" description="Helical" evidence="5">
    <location>
        <begin position="348"/>
        <end position="371"/>
    </location>
</feature>
<evidence type="ECO:0000313" key="7">
    <source>
        <dbReference type="EMBL" id="MFC3760861.1"/>
    </source>
</evidence>
<feature type="transmembrane region" description="Helical" evidence="5">
    <location>
        <begin position="116"/>
        <end position="137"/>
    </location>
</feature>
<feature type="transmembrane region" description="Helical" evidence="5">
    <location>
        <begin position="149"/>
        <end position="174"/>
    </location>
</feature>
<feature type="transmembrane region" description="Helical" evidence="5">
    <location>
        <begin position="314"/>
        <end position="336"/>
    </location>
</feature>
<keyword evidence="4 5" id="KW-0472">Membrane</keyword>
<keyword evidence="8" id="KW-1185">Reference proteome</keyword>
<feature type="transmembrane region" description="Helical" evidence="5">
    <location>
        <begin position="186"/>
        <end position="203"/>
    </location>
</feature>
<dbReference type="Gene3D" id="1.20.1250.20">
    <property type="entry name" value="MFS general substrate transporter like domains"/>
    <property type="match status" value="1"/>
</dbReference>
<dbReference type="Gene3D" id="1.20.1720.10">
    <property type="entry name" value="Multidrug resistance protein D"/>
    <property type="match status" value="1"/>
</dbReference>
<name>A0ABV7Y6E9_9ACTN</name>
<dbReference type="PROSITE" id="PS50850">
    <property type="entry name" value="MFS"/>
    <property type="match status" value="1"/>
</dbReference>
<keyword evidence="3 5" id="KW-1133">Transmembrane helix</keyword>
<feature type="transmembrane region" description="Helical" evidence="5">
    <location>
        <begin position="383"/>
        <end position="403"/>
    </location>
</feature>
<dbReference type="Pfam" id="PF07690">
    <property type="entry name" value="MFS_1"/>
    <property type="match status" value="1"/>
</dbReference>
<dbReference type="RefSeq" id="WP_205117100.1">
    <property type="nucleotide sequence ID" value="NZ_JAFBCM010000001.1"/>
</dbReference>
<evidence type="ECO:0000256" key="5">
    <source>
        <dbReference type="SAM" id="Phobius"/>
    </source>
</evidence>
<dbReference type="EMBL" id="JBHRZH010000006">
    <property type="protein sequence ID" value="MFC3760861.1"/>
    <property type="molecule type" value="Genomic_DNA"/>
</dbReference>
<evidence type="ECO:0000259" key="6">
    <source>
        <dbReference type="PROSITE" id="PS50850"/>
    </source>
</evidence>
<comment type="subcellular location">
    <subcellularLocation>
        <location evidence="1">Cell membrane</location>
        <topology evidence="1">Multi-pass membrane protein</topology>
    </subcellularLocation>
</comment>
<reference evidence="8" key="1">
    <citation type="journal article" date="2019" name="Int. J. Syst. Evol. Microbiol.">
        <title>The Global Catalogue of Microorganisms (GCM) 10K type strain sequencing project: providing services to taxonomists for standard genome sequencing and annotation.</title>
        <authorList>
            <consortium name="The Broad Institute Genomics Platform"/>
            <consortium name="The Broad Institute Genome Sequencing Center for Infectious Disease"/>
            <person name="Wu L."/>
            <person name="Ma J."/>
        </authorList>
    </citation>
    <scope>NUCLEOTIDE SEQUENCE [LARGE SCALE GENOMIC DNA]</scope>
    <source>
        <strain evidence="8">CGMCC 4.7241</strain>
    </source>
</reference>
<sequence>MTSTPSLATAQTSATSLDRAAPWLALPVILLGTFMAVSNFFVVNIALPAIGHSLQTNNAMLQLITAAYSVTYAATLVAGGRLGDRFGRRRLFAIGAIAFALASAACGFAFDGWTLAIGRLVQGIAAGLMAPQVLGSVQAIFTGEHRQRALGYYGAAIGLACVLGQMLGGGAVALDEAFGWRAVFELYAVLGLLVALMAVRFVPETRGVARPVDGRGALLLTLTLALLLVPLSVGPGAGWPLWCVVALVAMPFVGVWFVLDQRGRERRGGHPLLPPSLFELVAFRRGLATLLMFCVGVGGFFLTIGLSLQDGLGFTALSAAGALGPYAVGFLIASLAAPRLVARYGGRAIVAGALLTAVTFAAVTVQALLGYGELSWLTLAPTLVPLGLGQGLAMVPIIGAVLAQIPVDRAGFASGVLATTQQAGFAVGVGLLGLLFFQFASGPVGAPGWKTATVAVLAAEAVLGLATAAFAYFATVRRSR</sequence>
<evidence type="ECO:0000256" key="2">
    <source>
        <dbReference type="ARBA" id="ARBA00022692"/>
    </source>
</evidence>
<gene>
    <name evidence="7" type="ORF">ACFOUW_08420</name>
</gene>
<feature type="transmembrane region" description="Helical" evidence="5">
    <location>
        <begin position="287"/>
        <end position="308"/>
    </location>
</feature>
<feature type="domain" description="Major facilitator superfamily (MFS) profile" evidence="6">
    <location>
        <begin position="25"/>
        <end position="476"/>
    </location>
</feature>
<dbReference type="InterPro" id="IPR020846">
    <property type="entry name" value="MFS_dom"/>
</dbReference>
<organism evidence="7 8">
    <name type="scientific">Tenggerimyces flavus</name>
    <dbReference type="NCBI Taxonomy" id="1708749"/>
    <lineage>
        <taxon>Bacteria</taxon>
        <taxon>Bacillati</taxon>
        <taxon>Actinomycetota</taxon>
        <taxon>Actinomycetes</taxon>
        <taxon>Propionibacteriales</taxon>
        <taxon>Nocardioidaceae</taxon>
        <taxon>Tenggerimyces</taxon>
    </lineage>
</organism>
<comment type="caution">
    <text evidence="7">The sequence shown here is derived from an EMBL/GenBank/DDBJ whole genome shotgun (WGS) entry which is preliminary data.</text>
</comment>
<feature type="transmembrane region" description="Helical" evidence="5">
    <location>
        <begin position="215"/>
        <end position="233"/>
    </location>
</feature>
<feature type="transmembrane region" description="Helical" evidence="5">
    <location>
        <begin position="239"/>
        <end position="259"/>
    </location>
</feature>
<evidence type="ECO:0000256" key="3">
    <source>
        <dbReference type="ARBA" id="ARBA00022989"/>
    </source>
</evidence>
<feature type="transmembrane region" description="Helical" evidence="5">
    <location>
        <begin position="423"/>
        <end position="440"/>
    </location>
</feature>
<feature type="transmembrane region" description="Helical" evidence="5">
    <location>
        <begin position="59"/>
        <end position="79"/>
    </location>
</feature>
<dbReference type="InterPro" id="IPR036259">
    <property type="entry name" value="MFS_trans_sf"/>
</dbReference>
<evidence type="ECO:0000256" key="4">
    <source>
        <dbReference type="ARBA" id="ARBA00023136"/>
    </source>
</evidence>
<accession>A0ABV7Y6E9</accession>
<dbReference type="SUPFAM" id="SSF103473">
    <property type="entry name" value="MFS general substrate transporter"/>
    <property type="match status" value="1"/>
</dbReference>